<keyword evidence="7 12" id="KW-1133">Transmembrane helix</keyword>
<evidence type="ECO:0000313" key="14">
    <source>
        <dbReference type="EMBL" id="CAF0901840.1"/>
    </source>
</evidence>
<evidence type="ECO:0000256" key="12">
    <source>
        <dbReference type="SAM" id="Phobius"/>
    </source>
</evidence>
<evidence type="ECO:0000256" key="13">
    <source>
        <dbReference type="SAM" id="SignalP"/>
    </source>
</evidence>
<feature type="transmembrane region" description="Helical" evidence="12">
    <location>
        <begin position="241"/>
        <end position="262"/>
    </location>
</feature>
<keyword evidence="4 12" id="KW-0812">Transmembrane</keyword>
<evidence type="ECO:0000256" key="6">
    <source>
        <dbReference type="ARBA" id="ARBA00022847"/>
    </source>
</evidence>
<evidence type="ECO:0000256" key="2">
    <source>
        <dbReference type="ARBA" id="ARBA00006855"/>
    </source>
</evidence>
<dbReference type="PANTHER" id="PTHR13131:SF5">
    <property type="entry name" value="CYSTINOSIN"/>
    <property type="match status" value="1"/>
</dbReference>
<feature type="transmembrane region" description="Helical" evidence="12">
    <location>
        <begin position="268"/>
        <end position="287"/>
    </location>
</feature>
<name>A0A813ZN94_9BILA</name>
<organism evidence="14 15">
    <name type="scientific">Rotaria sordida</name>
    <dbReference type="NCBI Taxonomy" id="392033"/>
    <lineage>
        <taxon>Eukaryota</taxon>
        <taxon>Metazoa</taxon>
        <taxon>Spiralia</taxon>
        <taxon>Gnathifera</taxon>
        <taxon>Rotifera</taxon>
        <taxon>Eurotatoria</taxon>
        <taxon>Bdelloidea</taxon>
        <taxon>Philodinida</taxon>
        <taxon>Philodinidae</taxon>
        <taxon>Rotaria</taxon>
    </lineage>
</organism>
<dbReference type="AlphaFoldDB" id="A0A813ZN94"/>
<evidence type="ECO:0000256" key="5">
    <source>
        <dbReference type="ARBA" id="ARBA00022737"/>
    </source>
</evidence>
<dbReference type="GO" id="GO:0015293">
    <property type="term" value="F:symporter activity"/>
    <property type="evidence" value="ECO:0007669"/>
    <property type="project" value="UniProtKB-KW"/>
</dbReference>
<dbReference type="FunFam" id="1.20.1280.290:FF:000016">
    <property type="entry name" value="Cystinosin homolog"/>
    <property type="match status" value="1"/>
</dbReference>
<dbReference type="InterPro" id="IPR006603">
    <property type="entry name" value="PQ-loop_rpt"/>
</dbReference>
<evidence type="ECO:0000256" key="3">
    <source>
        <dbReference type="ARBA" id="ARBA00022448"/>
    </source>
</evidence>
<comment type="caution">
    <text evidence="14">The sequence shown here is derived from an EMBL/GenBank/DDBJ whole genome shotgun (WGS) entry which is preliminary data.</text>
</comment>
<dbReference type="Gene3D" id="1.20.1280.290">
    <property type="match status" value="2"/>
</dbReference>
<evidence type="ECO:0000256" key="7">
    <source>
        <dbReference type="ARBA" id="ARBA00022989"/>
    </source>
</evidence>
<feature type="transmembrane region" description="Helical" evidence="12">
    <location>
        <begin position="307"/>
        <end position="326"/>
    </location>
</feature>
<reference evidence="14" key="1">
    <citation type="submission" date="2021-02" db="EMBL/GenBank/DDBJ databases">
        <authorList>
            <person name="Nowell W R."/>
        </authorList>
    </citation>
    <scope>NUCLEOTIDE SEQUENCE</scope>
</reference>
<feature type="signal peptide" evidence="13">
    <location>
        <begin position="1"/>
        <end position="21"/>
    </location>
</feature>
<comment type="similarity">
    <text evidence="2">Belongs to the cystinosin family.</text>
</comment>
<evidence type="ECO:0000256" key="4">
    <source>
        <dbReference type="ARBA" id="ARBA00022692"/>
    </source>
</evidence>
<gene>
    <name evidence="14" type="ORF">JXQ802_LOCUS9192</name>
</gene>
<dbReference type="GO" id="GO:0015184">
    <property type="term" value="F:L-cystine transmembrane transporter activity"/>
    <property type="evidence" value="ECO:0007669"/>
    <property type="project" value="TreeGrafter"/>
</dbReference>
<comment type="catalytic activity">
    <reaction evidence="10">
        <text>L-cystine(out) + H(+)(out) = L-cystine(in) + H(+)(in)</text>
        <dbReference type="Rhea" id="RHEA:66172"/>
        <dbReference type="ChEBI" id="CHEBI:15378"/>
        <dbReference type="ChEBI" id="CHEBI:35491"/>
    </reaction>
    <physiologicalReaction direction="left-to-right" evidence="10">
        <dbReference type="Rhea" id="RHEA:66173"/>
    </physiologicalReaction>
</comment>
<evidence type="ECO:0000256" key="1">
    <source>
        <dbReference type="ARBA" id="ARBA00004155"/>
    </source>
</evidence>
<keyword evidence="3" id="KW-0813">Transport</keyword>
<dbReference type="Pfam" id="PF04193">
    <property type="entry name" value="PQ-loop"/>
    <property type="match status" value="2"/>
</dbReference>
<evidence type="ECO:0000256" key="11">
    <source>
        <dbReference type="ARBA" id="ARBA00074957"/>
    </source>
</evidence>
<keyword evidence="9" id="KW-0458">Lysosome</keyword>
<feature type="chain" id="PRO_5032815454" description="Cystinosin homolog" evidence="13">
    <location>
        <begin position="22"/>
        <end position="393"/>
    </location>
</feature>
<keyword evidence="5" id="KW-0677">Repeat</keyword>
<sequence length="393" mass="44627">MHLTYLSVIFFLFLLINFTTQDTSVISFQPSSISIVTGENKSVNIRLLKSDLTSPISLEFLYDGKLDNIHGYINSIPNITFTNETIDDRSQFITITGRRPGHLVLTAQSSQINISSLVDFLLIDIARSHVLNIFIQIVGWIYFLAWSVSFYPQIILNFRRRSVIGLNFDFLSLNILGHTSYAVFNIVLYTSSKVQQQYFAQHPHGVLPVLLNDVIFSGHAVFACSVTIIQSLIYERGNQRVSYVARALGAVGVVFLLISTIISLSHHLPTLTLLYFFSYVKLAITILKYCPQAWMNYKRKSTEGWSIGNILLDFTGGVFSLLQMFLLSSNYNDWTSIFGSPTKLGLGLLTILFDILFITQHYVLYRPNLQYTKRINMSNNEFNDKTSIISMKA</sequence>
<feature type="transmembrane region" description="Helical" evidence="12">
    <location>
        <begin position="346"/>
        <end position="365"/>
    </location>
</feature>
<feature type="transmembrane region" description="Helical" evidence="12">
    <location>
        <begin position="137"/>
        <end position="158"/>
    </location>
</feature>
<feature type="transmembrane region" description="Helical" evidence="12">
    <location>
        <begin position="170"/>
        <end position="189"/>
    </location>
</feature>
<dbReference type="InterPro" id="IPR005282">
    <property type="entry name" value="LC_transporter"/>
</dbReference>
<dbReference type="NCBIfam" id="TIGR00951">
    <property type="entry name" value="2A43"/>
    <property type="match status" value="1"/>
</dbReference>
<keyword evidence="8 12" id="KW-0472">Membrane</keyword>
<comment type="subcellular location">
    <subcellularLocation>
        <location evidence="1">Lysosome membrane</location>
        <topology evidence="1">Multi-pass membrane protein</topology>
    </subcellularLocation>
</comment>
<keyword evidence="13" id="KW-0732">Signal</keyword>
<dbReference type="SMART" id="SM00679">
    <property type="entry name" value="CTNS"/>
    <property type="match status" value="2"/>
</dbReference>
<accession>A0A813ZN94</accession>
<proteinExistence type="inferred from homology"/>
<dbReference type="FunFam" id="1.20.1280.290:FF:000018">
    <property type="entry name" value="Cystinosin homolog"/>
    <property type="match status" value="1"/>
</dbReference>
<dbReference type="Proteomes" id="UP000663870">
    <property type="component" value="Unassembled WGS sequence"/>
</dbReference>
<evidence type="ECO:0000256" key="10">
    <source>
        <dbReference type="ARBA" id="ARBA00048473"/>
    </source>
</evidence>
<evidence type="ECO:0000256" key="9">
    <source>
        <dbReference type="ARBA" id="ARBA00023228"/>
    </source>
</evidence>
<feature type="transmembrane region" description="Helical" evidence="12">
    <location>
        <begin position="209"/>
        <end position="229"/>
    </location>
</feature>
<keyword evidence="15" id="KW-1185">Reference proteome</keyword>
<evidence type="ECO:0000313" key="15">
    <source>
        <dbReference type="Proteomes" id="UP000663870"/>
    </source>
</evidence>
<dbReference type="PANTHER" id="PTHR13131">
    <property type="entry name" value="CYSTINOSIN"/>
    <property type="match status" value="1"/>
</dbReference>
<keyword evidence="6" id="KW-0769">Symport</keyword>
<dbReference type="GO" id="GO:0005765">
    <property type="term" value="C:lysosomal membrane"/>
    <property type="evidence" value="ECO:0007669"/>
    <property type="project" value="UniProtKB-SubCell"/>
</dbReference>
<protein>
    <recommendedName>
        <fullName evidence="11">Cystinosin homolog</fullName>
    </recommendedName>
</protein>
<evidence type="ECO:0000256" key="8">
    <source>
        <dbReference type="ARBA" id="ARBA00023136"/>
    </source>
</evidence>
<dbReference type="EMBL" id="CAJNOL010000167">
    <property type="protein sequence ID" value="CAF0901840.1"/>
    <property type="molecule type" value="Genomic_DNA"/>
</dbReference>